<dbReference type="GO" id="GO:0009052">
    <property type="term" value="P:pentose-phosphate shunt, non-oxidative branch"/>
    <property type="evidence" value="ECO:0007669"/>
    <property type="project" value="TreeGrafter"/>
</dbReference>
<evidence type="ECO:0000256" key="1">
    <source>
        <dbReference type="ARBA" id="ARBA00008754"/>
    </source>
</evidence>
<proteinExistence type="inferred from homology"/>
<dbReference type="Pfam" id="PF02502">
    <property type="entry name" value="LacAB_rpiB"/>
    <property type="match status" value="1"/>
</dbReference>
<evidence type="ECO:0000313" key="3">
    <source>
        <dbReference type="EMBL" id="OHA67863.1"/>
    </source>
</evidence>
<feature type="binding site" evidence="2">
    <location>
        <position position="116"/>
    </location>
    <ligand>
        <name>D-ribulose 5-phosphate</name>
        <dbReference type="ChEBI" id="CHEBI:58121"/>
    </ligand>
</feature>
<dbReference type="PANTHER" id="PTHR30345">
    <property type="entry name" value="RIBOSE-5-PHOSPHATE ISOMERASE B"/>
    <property type="match status" value="1"/>
</dbReference>
<dbReference type="PIRSF" id="PIRSF005384">
    <property type="entry name" value="RpiB_LacA_B"/>
    <property type="match status" value="1"/>
</dbReference>
<dbReference type="EMBL" id="MHTV01000002">
    <property type="protein sequence ID" value="OHA67863.1"/>
    <property type="molecule type" value="Genomic_DNA"/>
</dbReference>
<gene>
    <name evidence="3" type="ORF">A3C04_02925</name>
</gene>
<dbReference type="InterPro" id="IPR003500">
    <property type="entry name" value="RpiB_LacA_LacB"/>
</dbReference>
<accession>A0A1G2R4W9</accession>
<evidence type="ECO:0000256" key="2">
    <source>
        <dbReference type="PIRSR" id="PIRSR005384-2"/>
    </source>
</evidence>
<reference evidence="3 4" key="1">
    <citation type="journal article" date="2016" name="Nat. Commun.">
        <title>Thousands of microbial genomes shed light on interconnected biogeochemical processes in an aquifer system.</title>
        <authorList>
            <person name="Anantharaman K."/>
            <person name="Brown C.T."/>
            <person name="Hug L.A."/>
            <person name="Sharon I."/>
            <person name="Castelle C.J."/>
            <person name="Probst A.J."/>
            <person name="Thomas B.C."/>
            <person name="Singh A."/>
            <person name="Wilkins M.J."/>
            <person name="Karaoz U."/>
            <person name="Brodie E.L."/>
            <person name="Williams K.H."/>
            <person name="Hubbard S.S."/>
            <person name="Banfield J.F."/>
        </authorList>
    </citation>
    <scope>NUCLEOTIDE SEQUENCE [LARGE SCALE GENOMIC DNA]</scope>
</reference>
<dbReference type="NCBIfam" id="TIGR00689">
    <property type="entry name" value="rpiB_lacA_lacB"/>
    <property type="match status" value="1"/>
</dbReference>
<dbReference type="SUPFAM" id="SSF89623">
    <property type="entry name" value="Ribose/Galactose isomerase RpiB/AlsB"/>
    <property type="match status" value="1"/>
</dbReference>
<feature type="binding site" evidence="2">
    <location>
        <position position="139"/>
    </location>
    <ligand>
        <name>D-ribulose 5-phosphate</name>
        <dbReference type="ChEBI" id="CHEBI:58121"/>
    </ligand>
</feature>
<comment type="similarity">
    <text evidence="1">Belongs to the LacAB/RpiB family.</text>
</comment>
<organism evidence="3 4">
    <name type="scientific">Candidatus Wildermuthbacteria bacterium RIFCSPHIGHO2_02_FULL_45_25</name>
    <dbReference type="NCBI Taxonomy" id="1802450"/>
    <lineage>
        <taxon>Bacteria</taxon>
        <taxon>Candidatus Wildermuthiibacteriota</taxon>
    </lineage>
</organism>
<dbReference type="Gene3D" id="3.40.1400.10">
    <property type="entry name" value="Sugar-phosphate isomerase, RpiB/LacA/LacB"/>
    <property type="match status" value="1"/>
</dbReference>
<dbReference type="InterPro" id="IPR036569">
    <property type="entry name" value="RpiB_LacA_LacB_sf"/>
</dbReference>
<dbReference type="NCBIfam" id="NF004051">
    <property type="entry name" value="PRK05571.1"/>
    <property type="match status" value="1"/>
</dbReference>
<name>A0A1G2R4W9_9BACT</name>
<feature type="binding site" evidence="2">
    <location>
        <position position="143"/>
    </location>
    <ligand>
        <name>D-ribulose 5-phosphate</name>
        <dbReference type="ChEBI" id="CHEBI:58121"/>
    </ligand>
</feature>
<feature type="binding site" evidence="2">
    <location>
        <position position="106"/>
    </location>
    <ligand>
        <name>D-ribulose 5-phosphate</name>
        <dbReference type="ChEBI" id="CHEBI:58121"/>
    </ligand>
</feature>
<sequence length="154" mass="17584">MKRYMIYLAADHAGFELKGQIEKFLRELGYEVIDMGAYEYDQADDYPDFVLSAAERVAKNPRENRAIILGGSGQGEAIAANKVKGVKAMLYYGGNLDIVKLSRQHNNTNVLSLGARFLSFDQAKEAIRVWLETEFEGGRHERRVHKIEEYEQNH</sequence>
<dbReference type="PANTHER" id="PTHR30345:SF0">
    <property type="entry name" value="DNA DAMAGE-REPAIR_TOLERATION PROTEIN DRT102"/>
    <property type="match status" value="1"/>
</dbReference>
<dbReference type="Proteomes" id="UP000178092">
    <property type="component" value="Unassembled WGS sequence"/>
</dbReference>
<protein>
    <submittedName>
        <fullName evidence="3">Ribose-5-phosphate isomerase</fullName>
    </submittedName>
</protein>
<dbReference type="GO" id="GO:0004751">
    <property type="term" value="F:ribose-5-phosphate isomerase activity"/>
    <property type="evidence" value="ECO:0007669"/>
    <property type="project" value="TreeGrafter"/>
</dbReference>
<evidence type="ECO:0000313" key="4">
    <source>
        <dbReference type="Proteomes" id="UP000178092"/>
    </source>
</evidence>
<keyword evidence="3" id="KW-0413">Isomerase</keyword>
<dbReference type="GO" id="GO:0019316">
    <property type="term" value="P:D-allose catabolic process"/>
    <property type="evidence" value="ECO:0007669"/>
    <property type="project" value="TreeGrafter"/>
</dbReference>
<dbReference type="AlphaFoldDB" id="A0A1G2R4W9"/>
<comment type="caution">
    <text evidence="3">The sequence shown here is derived from an EMBL/GenBank/DDBJ whole genome shotgun (WGS) entry which is preliminary data.</text>
</comment>
<feature type="binding site" evidence="2">
    <location>
        <begin position="11"/>
        <end position="12"/>
    </location>
    <ligand>
        <name>D-ribulose 5-phosphate</name>
        <dbReference type="ChEBI" id="CHEBI:58121"/>
    </ligand>
</feature>
<feature type="binding site" evidence="2">
    <location>
        <begin position="71"/>
        <end position="75"/>
    </location>
    <ligand>
        <name>D-ribulose 5-phosphate</name>
        <dbReference type="ChEBI" id="CHEBI:58121"/>
    </ligand>
</feature>